<organism evidence="2 3">
    <name type="scientific">Rhizobium alvei</name>
    <dbReference type="NCBI Taxonomy" id="1132659"/>
    <lineage>
        <taxon>Bacteria</taxon>
        <taxon>Pseudomonadati</taxon>
        <taxon>Pseudomonadota</taxon>
        <taxon>Alphaproteobacteria</taxon>
        <taxon>Hyphomicrobiales</taxon>
        <taxon>Rhizobiaceae</taxon>
        <taxon>Rhizobium/Agrobacterium group</taxon>
        <taxon>Rhizobium</taxon>
    </lineage>
</organism>
<keyword evidence="3" id="KW-1185">Reference proteome</keyword>
<reference evidence="2" key="2">
    <citation type="submission" date="2023-07" db="EMBL/GenBank/DDBJ databases">
        <authorList>
            <person name="Shen H."/>
        </authorList>
    </citation>
    <scope>NUCLEOTIDE SEQUENCE</scope>
    <source>
        <strain evidence="2">TNR-22</strain>
    </source>
</reference>
<dbReference type="RefSeq" id="WP_304375620.1">
    <property type="nucleotide sequence ID" value="NZ_JAUOZU010000006.1"/>
</dbReference>
<protein>
    <recommendedName>
        <fullName evidence="4">Outer membrane protein beta-barrel domain-containing protein</fullName>
    </recommendedName>
</protein>
<dbReference type="SUPFAM" id="SSF56925">
    <property type="entry name" value="OMPA-like"/>
    <property type="match status" value="1"/>
</dbReference>
<feature type="chain" id="PRO_5047413910" description="Outer membrane protein beta-barrel domain-containing protein" evidence="1">
    <location>
        <begin position="24"/>
        <end position="224"/>
    </location>
</feature>
<keyword evidence="1" id="KW-0732">Signal</keyword>
<dbReference type="Proteomes" id="UP001174932">
    <property type="component" value="Unassembled WGS sequence"/>
</dbReference>
<name>A0ABT8YJ26_9HYPH</name>
<evidence type="ECO:0008006" key="4">
    <source>
        <dbReference type="Google" id="ProtNLM"/>
    </source>
</evidence>
<reference evidence="2" key="1">
    <citation type="journal article" date="2015" name="Int. J. Syst. Evol. Microbiol.">
        <title>Rhizobium alvei sp. nov., isolated from a freshwater river.</title>
        <authorList>
            <person name="Sheu S.Y."/>
            <person name="Huang H.W."/>
            <person name="Young C.C."/>
            <person name="Chen W.M."/>
        </authorList>
    </citation>
    <scope>NUCLEOTIDE SEQUENCE</scope>
    <source>
        <strain evidence="2">TNR-22</strain>
    </source>
</reference>
<evidence type="ECO:0000313" key="2">
    <source>
        <dbReference type="EMBL" id="MDO6963707.1"/>
    </source>
</evidence>
<accession>A0ABT8YJ26</accession>
<evidence type="ECO:0000256" key="1">
    <source>
        <dbReference type="SAM" id="SignalP"/>
    </source>
</evidence>
<feature type="signal peptide" evidence="1">
    <location>
        <begin position="1"/>
        <end position="23"/>
    </location>
</feature>
<dbReference type="InterPro" id="IPR011250">
    <property type="entry name" value="OMP/PagP_B-barrel"/>
</dbReference>
<dbReference type="EMBL" id="JAUOZU010000006">
    <property type="protein sequence ID" value="MDO6963707.1"/>
    <property type="molecule type" value="Genomic_DNA"/>
</dbReference>
<sequence length="224" mass="25072">MRLHCWIGSCIAFGLSLAGVAHAGEGFPGDEFFVTPNVSTLGPGIEAGLRLDDHWGLRAGINGLRYSYVYHDKKADLESTLTLLNGGATVDYYPWSDGWRLSGGVRLSANEIRGRVKNLRGKVKFGGREVMVFVDDPLTTFKVTQNPVQPYLGGGYSIKLQERVSLNFDLGLLYSGKPDLDVKSRAYRYGFTRRQIERETARYQDRISPFQVYPVIQVGLNIRF</sequence>
<evidence type="ECO:0000313" key="3">
    <source>
        <dbReference type="Proteomes" id="UP001174932"/>
    </source>
</evidence>
<proteinExistence type="predicted"/>
<gene>
    <name evidence="2" type="ORF">Q4481_07040</name>
</gene>
<comment type="caution">
    <text evidence="2">The sequence shown here is derived from an EMBL/GenBank/DDBJ whole genome shotgun (WGS) entry which is preliminary data.</text>
</comment>
<dbReference type="Gene3D" id="2.40.160.170">
    <property type="match status" value="1"/>
</dbReference>